<organism evidence="2 3">
    <name type="scientific">Bacillus mobilis</name>
    <dbReference type="NCBI Taxonomy" id="2026190"/>
    <lineage>
        <taxon>Bacteria</taxon>
        <taxon>Bacillati</taxon>
        <taxon>Bacillota</taxon>
        <taxon>Bacilli</taxon>
        <taxon>Bacillales</taxon>
        <taxon>Bacillaceae</taxon>
        <taxon>Bacillus</taxon>
        <taxon>Bacillus cereus group</taxon>
    </lineage>
</organism>
<gene>
    <name evidence="2" type="ORF">BACERE00185_02545</name>
</gene>
<dbReference type="Proteomes" id="UP000194439">
    <property type="component" value="Unassembled WGS sequence"/>
</dbReference>
<proteinExistence type="predicted"/>
<name>A0A1Y5ZTE5_9BACI</name>
<accession>A0A1Y5ZTE5</accession>
<sequence length="37" mass="4021">MSNPNQTNTPNAATTPTPREIRSGERPTYSAPLPPKK</sequence>
<evidence type="ECO:0000313" key="2">
    <source>
        <dbReference type="EMBL" id="SME08296.1"/>
    </source>
</evidence>
<reference evidence="3" key="1">
    <citation type="submission" date="2017-04" db="EMBL/GenBank/DDBJ databases">
        <authorList>
            <person name="Criscuolo A."/>
        </authorList>
    </citation>
    <scope>NUCLEOTIDE SEQUENCE [LARGE SCALE GENOMIC DNA]</scope>
</reference>
<evidence type="ECO:0000256" key="1">
    <source>
        <dbReference type="SAM" id="MobiDB-lite"/>
    </source>
</evidence>
<evidence type="ECO:0000313" key="3">
    <source>
        <dbReference type="Proteomes" id="UP000194439"/>
    </source>
</evidence>
<dbReference type="EMBL" id="FWZD01000052">
    <property type="protein sequence ID" value="SME08296.1"/>
    <property type="molecule type" value="Genomic_DNA"/>
</dbReference>
<dbReference type="AlphaFoldDB" id="A0A1Y5ZTE5"/>
<feature type="region of interest" description="Disordered" evidence="1">
    <location>
        <begin position="1"/>
        <end position="37"/>
    </location>
</feature>
<feature type="compositionally biased region" description="Low complexity" evidence="1">
    <location>
        <begin position="1"/>
        <end position="18"/>
    </location>
</feature>
<protein>
    <submittedName>
        <fullName evidence="2">Uncharacterized protein</fullName>
    </submittedName>
</protein>